<name>A0A2R8API9_9RHOB</name>
<gene>
    <name evidence="7" type="primary">alg8</name>
    <name evidence="7" type="ORF">PRI8871_00575</name>
</gene>
<feature type="transmembrane region" description="Helical" evidence="6">
    <location>
        <begin position="470"/>
        <end position="488"/>
    </location>
</feature>
<dbReference type="GO" id="GO:0030213">
    <property type="term" value="P:hyaluronan biosynthetic process"/>
    <property type="evidence" value="ECO:0007669"/>
    <property type="project" value="TreeGrafter"/>
</dbReference>
<dbReference type="RefSeq" id="WP_108884666.1">
    <property type="nucleotide sequence ID" value="NZ_OMOJ01000001.1"/>
</dbReference>
<dbReference type="GO" id="GO:0005886">
    <property type="term" value="C:plasma membrane"/>
    <property type="evidence" value="ECO:0007669"/>
    <property type="project" value="UniProtKB-SubCell"/>
</dbReference>
<feature type="transmembrane region" description="Helical" evidence="6">
    <location>
        <begin position="423"/>
        <end position="442"/>
    </location>
</feature>
<dbReference type="GO" id="GO:0047643">
    <property type="term" value="F:alginate synthase activity"/>
    <property type="evidence" value="ECO:0007669"/>
    <property type="project" value="UniProtKB-EC"/>
</dbReference>
<dbReference type="GO" id="GO:0085029">
    <property type="term" value="P:extracellular matrix assembly"/>
    <property type="evidence" value="ECO:0007669"/>
    <property type="project" value="TreeGrafter"/>
</dbReference>
<protein>
    <submittedName>
        <fullName evidence="7">Mannuronan synthase</fullName>
        <ecNumber evidence="7">2.4.1.33</ecNumber>
    </submittedName>
</protein>
<dbReference type="Gene3D" id="3.90.550.10">
    <property type="entry name" value="Spore Coat Polysaccharide Biosynthesis Protein SpsA, Chain A"/>
    <property type="match status" value="1"/>
</dbReference>
<evidence type="ECO:0000313" key="7">
    <source>
        <dbReference type="EMBL" id="SPF77986.1"/>
    </source>
</evidence>
<keyword evidence="2" id="KW-1003">Cell membrane</keyword>
<dbReference type="PANTHER" id="PTHR22913">
    <property type="entry name" value="HYALURONAN SYNTHASE"/>
    <property type="match status" value="1"/>
</dbReference>
<dbReference type="AlphaFoldDB" id="A0A2R8API9"/>
<keyword evidence="6" id="KW-1133">Transmembrane helix</keyword>
<dbReference type="EMBL" id="OMOJ01000001">
    <property type="protein sequence ID" value="SPF77986.1"/>
    <property type="molecule type" value="Genomic_DNA"/>
</dbReference>
<keyword evidence="4 7" id="KW-0808">Transferase</keyword>
<keyword evidence="5 6" id="KW-0472">Membrane</keyword>
<evidence type="ECO:0000256" key="3">
    <source>
        <dbReference type="ARBA" id="ARBA00022676"/>
    </source>
</evidence>
<keyword evidence="8" id="KW-1185">Reference proteome</keyword>
<dbReference type="Proteomes" id="UP000244904">
    <property type="component" value="Unassembled WGS sequence"/>
</dbReference>
<sequence>MLLLTHMAYFAVIILLATSVPQGALGSLEAAKNSIFILGFLGAWRYSWAALNFTRAIIFRRIVYPVRKARVFKRFRDDKIVSHCFFMVTTYGMEVPVTMQVYRKLFHAAANAKDGSTIVASVVDGSDERLIRKIFETMPRDMSSVRLVIDRIKSKGKRDAIAQALDILRSFSPTHRDICVFLDGDTVPPEDIHAKSAPWFTNPKIGALTTDEGALIERKNLYRDWFILRFNQRQVMMSSMGLSNHVLTLTGRMSVFRADLATNPEFIEGVDHDFIDHWRLGRVTFLTGDDKSTWYWLLRHGYEMAYLPDVRSWSFEAQPRDTFFDSAKTLMVRWFGNMMRTNGRALRLSPRKIGFFTWWSILDQRVSAWTTLVGPLSVAIAATFHTLTVIPLYIAWVMATRYIFCVIIALNRGTWFPITHPPILYFGQVVGASIKTFVMFRLNKQKWTRQTATEAAAVPKSDKQKAQESFIHHVLAIIWLTIGVLFLANI</sequence>
<evidence type="ECO:0000256" key="6">
    <source>
        <dbReference type="SAM" id="Phobius"/>
    </source>
</evidence>
<evidence type="ECO:0000256" key="2">
    <source>
        <dbReference type="ARBA" id="ARBA00022475"/>
    </source>
</evidence>
<feature type="transmembrane region" description="Helical" evidence="6">
    <location>
        <begin position="36"/>
        <end position="58"/>
    </location>
</feature>
<evidence type="ECO:0000256" key="4">
    <source>
        <dbReference type="ARBA" id="ARBA00022679"/>
    </source>
</evidence>
<evidence type="ECO:0000313" key="8">
    <source>
        <dbReference type="Proteomes" id="UP000244904"/>
    </source>
</evidence>
<dbReference type="Pfam" id="PF13641">
    <property type="entry name" value="Glyco_tranf_2_3"/>
    <property type="match status" value="1"/>
</dbReference>
<evidence type="ECO:0000256" key="1">
    <source>
        <dbReference type="ARBA" id="ARBA00004236"/>
    </source>
</evidence>
<dbReference type="GO" id="GO:0050501">
    <property type="term" value="F:hyaluronan synthase activity"/>
    <property type="evidence" value="ECO:0007669"/>
    <property type="project" value="TreeGrafter"/>
</dbReference>
<dbReference type="PANTHER" id="PTHR22913:SF12">
    <property type="entry name" value="MANNURONAN SYNTHASE"/>
    <property type="match status" value="1"/>
</dbReference>
<organism evidence="7 8">
    <name type="scientific">Pseudoprimorskyibacter insulae</name>
    <dbReference type="NCBI Taxonomy" id="1695997"/>
    <lineage>
        <taxon>Bacteria</taxon>
        <taxon>Pseudomonadati</taxon>
        <taxon>Pseudomonadota</taxon>
        <taxon>Alphaproteobacteria</taxon>
        <taxon>Rhodobacterales</taxon>
        <taxon>Paracoccaceae</taxon>
        <taxon>Pseudoprimorskyibacter</taxon>
    </lineage>
</organism>
<keyword evidence="6" id="KW-0812">Transmembrane</keyword>
<keyword evidence="3 7" id="KW-0328">Glycosyltransferase</keyword>
<evidence type="ECO:0000256" key="5">
    <source>
        <dbReference type="ARBA" id="ARBA00023136"/>
    </source>
</evidence>
<dbReference type="InterPro" id="IPR029044">
    <property type="entry name" value="Nucleotide-diphossugar_trans"/>
</dbReference>
<dbReference type="OrthoDB" id="6964257at2"/>
<dbReference type="EC" id="2.4.1.33" evidence="7"/>
<comment type="subcellular location">
    <subcellularLocation>
        <location evidence="1">Cell membrane</location>
    </subcellularLocation>
</comment>
<dbReference type="SUPFAM" id="SSF53448">
    <property type="entry name" value="Nucleotide-diphospho-sugar transferases"/>
    <property type="match status" value="1"/>
</dbReference>
<feature type="transmembrane region" description="Helical" evidence="6">
    <location>
        <begin position="390"/>
        <end position="411"/>
    </location>
</feature>
<reference evidence="8" key="1">
    <citation type="submission" date="2018-03" db="EMBL/GenBank/DDBJ databases">
        <authorList>
            <person name="Rodrigo-Torres L."/>
            <person name="Arahal R. D."/>
            <person name="Lucena T."/>
        </authorList>
    </citation>
    <scope>NUCLEOTIDE SEQUENCE [LARGE SCALE GENOMIC DNA]</scope>
    <source>
        <strain evidence="8">CECT 8871</strain>
    </source>
</reference>
<proteinExistence type="predicted"/>
<accession>A0A2R8API9</accession>